<evidence type="ECO:0000313" key="4">
    <source>
        <dbReference type="EMBL" id="KMO82200.1"/>
    </source>
</evidence>
<feature type="compositionally biased region" description="Polar residues" evidence="1">
    <location>
        <begin position="400"/>
        <end position="411"/>
    </location>
</feature>
<accession>A0A0J6WG09</accession>
<feature type="compositionally biased region" description="Low complexity" evidence="1">
    <location>
        <begin position="360"/>
        <end position="371"/>
    </location>
</feature>
<feature type="signal peptide" evidence="2">
    <location>
        <begin position="1"/>
        <end position="35"/>
    </location>
</feature>
<evidence type="ECO:0000256" key="2">
    <source>
        <dbReference type="SAM" id="SignalP"/>
    </source>
</evidence>
<feature type="chain" id="PRO_5005283823" evidence="2">
    <location>
        <begin position="36"/>
        <end position="411"/>
    </location>
</feature>
<keyword evidence="5" id="KW-1185">Reference proteome</keyword>
<dbReference type="RefSeq" id="WP_060937647.1">
    <property type="nucleotide sequence ID" value="NZ_JYNL01000010.1"/>
</dbReference>
<name>A0A0J6WG09_9MYCO</name>
<dbReference type="EMBL" id="JYNL01000010">
    <property type="protein sequence ID" value="KMO82200.1"/>
    <property type="molecule type" value="Genomic_DNA"/>
</dbReference>
<dbReference type="InterPro" id="IPR006311">
    <property type="entry name" value="TAT_signal"/>
</dbReference>
<feature type="compositionally biased region" description="Pro residues" evidence="1">
    <location>
        <begin position="267"/>
        <end position="287"/>
    </location>
</feature>
<evidence type="ECO:0000313" key="5">
    <source>
        <dbReference type="Proteomes" id="UP000036513"/>
    </source>
</evidence>
<organism evidence="4 5">
    <name type="scientific">Mycolicibacterium chlorophenolicum</name>
    <dbReference type="NCBI Taxonomy" id="37916"/>
    <lineage>
        <taxon>Bacteria</taxon>
        <taxon>Bacillati</taxon>
        <taxon>Actinomycetota</taxon>
        <taxon>Actinomycetes</taxon>
        <taxon>Mycobacteriales</taxon>
        <taxon>Mycobacteriaceae</taxon>
        <taxon>Mycolicibacterium</taxon>
    </lineage>
</organism>
<dbReference type="PATRIC" id="fig|37916.4.peg.1247"/>
<feature type="region of interest" description="Disordered" evidence="1">
    <location>
        <begin position="261"/>
        <end position="411"/>
    </location>
</feature>
<dbReference type="PROSITE" id="PS51318">
    <property type="entry name" value="TAT"/>
    <property type="match status" value="1"/>
</dbReference>
<dbReference type="Pfam" id="PF08237">
    <property type="entry name" value="PE-PPE"/>
    <property type="match status" value="1"/>
</dbReference>
<feature type="domain" description="PE-PPE" evidence="3">
    <location>
        <begin position="84"/>
        <end position="259"/>
    </location>
</feature>
<sequence precursor="true">MSGTAKRLTNPRRRLALLAAAATAVPLVAGMPALATAPEAAAALKPIVTLALYPGRNTDDHGGIMCTGARTCQPVSYPYLERSVGAEDLQSALTLDTSGGQVVVFGYSQGARVVSQWLEEYGDAPGARTPAQLSVVLIGNPDRKFGGAHVHLGQVTPETQYDIIDVSREYDMASDWPDRPLNLLALANAYAGMRYIHIDYENVDIYDPGNYVWKEGNTTYVFVPTENIPLLEPLRRLGLDALADKLNDPLKAKIDKAYDRSYLPATPGWPPELLPKTDPPQQDPTPTEPTTLTAARTVRTSSKAADDDTATSRPVAEVDDAATEDTAADPRTDADPADDTTADSVDSVDSAADDTDDSDATAPAPAASGADDSGKGRAASDKPARTRPFGGRLLGRHAHQTANADSPSAAS</sequence>
<dbReference type="Gene3D" id="3.40.50.1820">
    <property type="entry name" value="alpha/beta hydrolase"/>
    <property type="match status" value="1"/>
</dbReference>
<keyword evidence="2" id="KW-0732">Signal</keyword>
<dbReference type="InterPro" id="IPR029058">
    <property type="entry name" value="AB_hydrolase_fold"/>
</dbReference>
<protein>
    <submittedName>
        <fullName evidence="4">Putative PPE family protein PPE42</fullName>
    </submittedName>
</protein>
<gene>
    <name evidence="4" type="ORF">MCHLDSM_01351</name>
</gene>
<reference evidence="4 5" key="1">
    <citation type="journal article" date="2015" name="Genome Biol. Evol.">
        <title>Characterization of Three Mycobacterium spp. with Potential Use in Bioremediation by Genome Sequencing and Comparative Genomics.</title>
        <authorList>
            <person name="Das S."/>
            <person name="Pettersson B.M."/>
            <person name="Behra P.R."/>
            <person name="Ramesh M."/>
            <person name="Dasgupta S."/>
            <person name="Bhattacharya A."/>
            <person name="Kirsebom L.A."/>
        </authorList>
    </citation>
    <scope>NUCLEOTIDE SEQUENCE [LARGE SCALE GENOMIC DNA]</scope>
    <source>
        <strain evidence="4 5">DSM 43826</strain>
    </source>
</reference>
<comment type="caution">
    <text evidence="4">The sequence shown here is derived from an EMBL/GenBank/DDBJ whole genome shotgun (WGS) entry which is preliminary data.</text>
</comment>
<dbReference type="SUPFAM" id="SSF53474">
    <property type="entry name" value="alpha/beta-Hydrolases"/>
    <property type="match status" value="1"/>
</dbReference>
<evidence type="ECO:0000256" key="1">
    <source>
        <dbReference type="SAM" id="MobiDB-lite"/>
    </source>
</evidence>
<dbReference type="STRING" id="37916.MCHLDSM_01351"/>
<evidence type="ECO:0000259" key="3">
    <source>
        <dbReference type="Pfam" id="PF08237"/>
    </source>
</evidence>
<dbReference type="Proteomes" id="UP000036513">
    <property type="component" value="Unassembled WGS sequence"/>
</dbReference>
<feature type="compositionally biased region" description="Basic and acidic residues" evidence="1">
    <location>
        <begin position="372"/>
        <end position="384"/>
    </location>
</feature>
<feature type="compositionally biased region" description="Acidic residues" evidence="1">
    <location>
        <begin position="317"/>
        <end position="327"/>
    </location>
</feature>
<dbReference type="AlphaFoldDB" id="A0A0J6WG09"/>
<dbReference type="InterPro" id="IPR013228">
    <property type="entry name" value="PE-PPE_C"/>
</dbReference>
<proteinExistence type="predicted"/>